<comment type="caution">
    <text evidence="2">The sequence shown here is derived from an EMBL/GenBank/DDBJ whole genome shotgun (WGS) entry which is preliminary data.</text>
</comment>
<accession>A0A9P0PSC2</accession>
<organism evidence="2 3">
    <name type="scientific">Acanthoscelides obtectus</name>
    <name type="common">Bean weevil</name>
    <name type="synonym">Bruchus obtectus</name>
    <dbReference type="NCBI Taxonomy" id="200917"/>
    <lineage>
        <taxon>Eukaryota</taxon>
        <taxon>Metazoa</taxon>
        <taxon>Ecdysozoa</taxon>
        <taxon>Arthropoda</taxon>
        <taxon>Hexapoda</taxon>
        <taxon>Insecta</taxon>
        <taxon>Pterygota</taxon>
        <taxon>Neoptera</taxon>
        <taxon>Endopterygota</taxon>
        <taxon>Coleoptera</taxon>
        <taxon>Polyphaga</taxon>
        <taxon>Cucujiformia</taxon>
        <taxon>Chrysomeloidea</taxon>
        <taxon>Chrysomelidae</taxon>
        <taxon>Bruchinae</taxon>
        <taxon>Bruchini</taxon>
        <taxon>Acanthoscelides</taxon>
    </lineage>
</organism>
<evidence type="ECO:0000313" key="2">
    <source>
        <dbReference type="EMBL" id="CAH1991967.1"/>
    </source>
</evidence>
<keyword evidence="3" id="KW-1185">Reference proteome</keyword>
<protein>
    <submittedName>
        <fullName evidence="2">Uncharacterized protein</fullName>
    </submittedName>
</protein>
<dbReference type="Gene3D" id="1.20.5.500">
    <property type="entry name" value="Single helix bin"/>
    <property type="match status" value="1"/>
</dbReference>
<dbReference type="Proteomes" id="UP001152888">
    <property type="component" value="Unassembled WGS sequence"/>
</dbReference>
<evidence type="ECO:0000256" key="1">
    <source>
        <dbReference type="SAM" id="MobiDB-lite"/>
    </source>
</evidence>
<dbReference type="OrthoDB" id="6783890at2759"/>
<proteinExistence type="predicted"/>
<sequence>MKKIPCKTPYMSSPILSSLTKIRIVTVNIKHFCEEDAFKRRGEALENLYMRKHNARLLKALRAEVQEMRTKRQKTEANKLKRQLIEKSESNVGDIGSDKRKHGDKKDDE</sequence>
<reference evidence="2" key="1">
    <citation type="submission" date="2022-03" db="EMBL/GenBank/DDBJ databases">
        <authorList>
            <person name="Sayadi A."/>
        </authorList>
    </citation>
    <scope>NUCLEOTIDE SEQUENCE</scope>
</reference>
<evidence type="ECO:0000313" key="3">
    <source>
        <dbReference type="Proteomes" id="UP001152888"/>
    </source>
</evidence>
<feature type="compositionally biased region" description="Basic and acidic residues" evidence="1">
    <location>
        <begin position="68"/>
        <end position="89"/>
    </location>
</feature>
<feature type="region of interest" description="Disordered" evidence="1">
    <location>
        <begin position="68"/>
        <end position="109"/>
    </location>
</feature>
<gene>
    <name evidence="2" type="ORF">ACAOBT_LOCUS20583</name>
</gene>
<dbReference type="AlphaFoldDB" id="A0A9P0PSC2"/>
<name>A0A9P0PSC2_ACAOB</name>
<dbReference type="EMBL" id="CAKOFQ010007128">
    <property type="protein sequence ID" value="CAH1991967.1"/>
    <property type="molecule type" value="Genomic_DNA"/>
</dbReference>